<keyword evidence="3" id="KW-1185">Reference proteome</keyword>
<dbReference type="InterPro" id="IPR000253">
    <property type="entry name" value="FHA_dom"/>
</dbReference>
<dbReference type="EMBL" id="CP036526">
    <property type="protein sequence ID" value="QDT10334.1"/>
    <property type="molecule type" value="Genomic_DNA"/>
</dbReference>
<dbReference type="CDD" id="cd00060">
    <property type="entry name" value="FHA"/>
    <property type="match status" value="1"/>
</dbReference>
<organism evidence="2 3">
    <name type="scientific">Stieleria marina</name>
    <dbReference type="NCBI Taxonomy" id="1930275"/>
    <lineage>
        <taxon>Bacteria</taxon>
        <taxon>Pseudomonadati</taxon>
        <taxon>Planctomycetota</taxon>
        <taxon>Planctomycetia</taxon>
        <taxon>Pirellulales</taxon>
        <taxon>Pirellulaceae</taxon>
        <taxon>Stieleria</taxon>
    </lineage>
</organism>
<dbReference type="InterPro" id="IPR029016">
    <property type="entry name" value="GAF-like_dom_sf"/>
</dbReference>
<reference evidence="2 3" key="1">
    <citation type="submission" date="2019-02" db="EMBL/GenBank/DDBJ databases">
        <title>Deep-cultivation of Planctomycetes and their phenomic and genomic characterization uncovers novel biology.</title>
        <authorList>
            <person name="Wiegand S."/>
            <person name="Jogler M."/>
            <person name="Boedeker C."/>
            <person name="Pinto D."/>
            <person name="Vollmers J."/>
            <person name="Rivas-Marin E."/>
            <person name="Kohn T."/>
            <person name="Peeters S.H."/>
            <person name="Heuer A."/>
            <person name="Rast P."/>
            <person name="Oberbeckmann S."/>
            <person name="Bunk B."/>
            <person name="Jeske O."/>
            <person name="Meyerdierks A."/>
            <person name="Storesund J.E."/>
            <person name="Kallscheuer N."/>
            <person name="Luecker S."/>
            <person name="Lage O.M."/>
            <person name="Pohl T."/>
            <person name="Merkel B.J."/>
            <person name="Hornburger P."/>
            <person name="Mueller R.-W."/>
            <person name="Bruemmer F."/>
            <person name="Labrenz M."/>
            <person name="Spormann A.M."/>
            <person name="Op den Camp H."/>
            <person name="Overmann J."/>
            <person name="Amann R."/>
            <person name="Jetten M.S.M."/>
            <person name="Mascher T."/>
            <person name="Medema M.H."/>
            <person name="Devos D.P."/>
            <person name="Kaster A.-K."/>
            <person name="Ovreas L."/>
            <person name="Rohde M."/>
            <person name="Galperin M.Y."/>
            <person name="Jogler C."/>
        </authorList>
    </citation>
    <scope>NUCLEOTIDE SEQUENCE [LARGE SCALE GENOMIC DNA]</scope>
    <source>
        <strain evidence="2 3">K23_9</strain>
    </source>
</reference>
<dbReference type="Proteomes" id="UP000319817">
    <property type="component" value="Chromosome"/>
</dbReference>
<sequence>MNPLRLVQLNEREVGTIHYLAKPLMSVGRATSNDIVINHQQVSRKHLVVRLSQDEDAVIVEDCGSANGAFVNGERISTPVCLAASDTLTIGDIDFMVEEVSPQDEAIRDSWVQYETRGTIDVEEYGNEDALVEARIAELDALGLRNSMPDEAMDQVAQIAATLFSADCGFVSIAGDDDIFYKGAHNLPQREWARRSTPCSLVVEGHAPFWIGEMFADQKLLALPFLKTGIERHFYAGAPFRGPSGIVIGTVGVTDFDERTPKEPQLQALDNLAQFVERHILLQLEKRRANELHLRLLAFEGQNTPFRS</sequence>
<evidence type="ECO:0000259" key="1">
    <source>
        <dbReference type="PROSITE" id="PS50006"/>
    </source>
</evidence>
<name>A0A517NT88_9BACT</name>
<dbReference type="PANTHER" id="PTHR43102">
    <property type="entry name" value="SLR1143 PROTEIN"/>
    <property type="match status" value="1"/>
</dbReference>
<dbReference type="Pfam" id="PF00498">
    <property type="entry name" value="FHA"/>
    <property type="match status" value="1"/>
</dbReference>
<dbReference type="OrthoDB" id="277679at2"/>
<gene>
    <name evidence="2" type="ORF">K239x_22900</name>
</gene>
<dbReference type="PANTHER" id="PTHR43102:SF2">
    <property type="entry name" value="GAF DOMAIN-CONTAINING PROTEIN"/>
    <property type="match status" value="1"/>
</dbReference>
<dbReference type="PROSITE" id="PS50006">
    <property type="entry name" value="FHA_DOMAIN"/>
    <property type="match status" value="1"/>
</dbReference>
<feature type="domain" description="FHA" evidence="1">
    <location>
        <begin position="25"/>
        <end position="76"/>
    </location>
</feature>
<dbReference type="InterPro" id="IPR008984">
    <property type="entry name" value="SMAD_FHA_dom_sf"/>
</dbReference>
<dbReference type="SUPFAM" id="SSF49879">
    <property type="entry name" value="SMAD/FHA domain"/>
    <property type="match status" value="1"/>
</dbReference>
<proteinExistence type="predicted"/>
<dbReference type="SMART" id="SM00240">
    <property type="entry name" value="FHA"/>
    <property type="match status" value="1"/>
</dbReference>
<evidence type="ECO:0000313" key="3">
    <source>
        <dbReference type="Proteomes" id="UP000319817"/>
    </source>
</evidence>
<dbReference type="Gene3D" id="2.60.200.20">
    <property type="match status" value="1"/>
</dbReference>
<evidence type="ECO:0000313" key="2">
    <source>
        <dbReference type="EMBL" id="QDT10334.1"/>
    </source>
</evidence>
<dbReference type="AlphaFoldDB" id="A0A517NT88"/>
<accession>A0A517NT88</accession>
<dbReference type="Gene3D" id="3.30.450.40">
    <property type="match status" value="1"/>
</dbReference>
<dbReference type="SUPFAM" id="SSF55781">
    <property type="entry name" value="GAF domain-like"/>
    <property type="match status" value="1"/>
</dbReference>
<protein>
    <submittedName>
        <fullName evidence="2">FHA domain protein</fullName>
    </submittedName>
</protein>